<dbReference type="Gene3D" id="1.10.287.80">
    <property type="entry name" value="ATP synthase, gamma subunit, helix hairpin domain"/>
    <property type="match status" value="1"/>
</dbReference>
<evidence type="ECO:0000256" key="7">
    <source>
        <dbReference type="ARBA" id="ARBA00023136"/>
    </source>
</evidence>
<evidence type="ECO:0000313" key="10">
    <source>
        <dbReference type="EMBL" id="RID98658.1"/>
    </source>
</evidence>
<organism evidence="10 11">
    <name type="scientific">Simplicispira hankyongi</name>
    <dbReference type="NCBI Taxonomy" id="2315688"/>
    <lineage>
        <taxon>Bacteria</taxon>
        <taxon>Pseudomonadati</taxon>
        <taxon>Pseudomonadota</taxon>
        <taxon>Betaproteobacteria</taxon>
        <taxon>Burkholderiales</taxon>
        <taxon>Comamonadaceae</taxon>
        <taxon>Simplicispira</taxon>
    </lineage>
</organism>
<dbReference type="OrthoDB" id="187217at2"/>
<dbReference type="Proteomes" id="UP000266302">
    <property type="component" value="Unassembled WGS sequence"/>
</dbReference>
<dbReference type="Pfam" id="PF00231">
    <property type="entry name" value="ATP-synt"/>
    <property type="match status" value="1"/>
</dbReference>
<dbReference type="AlphaFoldDB" id="A0A398CCG9"/>
<dbReference type="EMBL" id="QXJC01000003">
    <property type="protein sequence ID" value="RID98658.1"/>
    <property type="molecule type" value="Genomic_DNA"/>
</dbReference>
<keyword evidence="4" id="KW-0813">Transport</keyword>
<keyword evidence="9" id="KW-0066">ATP synthesis</keyword>
<accession>A0A398CCG9</accession>
<evidence type="ECO:0000256" key="2">
    <source>
        <dbReference type="ARBA" id="ARBA00004170"/>
    </source>
</evidence>
<sequence length="296" mass="31464">MDRTAADVQARLATTQGFGELVNALRGMAAARSERARARIAGADAYSRTVAAAIGQALALLPESDAPAPSAADHRPGPSTGEALWLVFGAEQGFNGGYTERVLDALPTGTPAVRTVLLGEQAQHIAHVRGLKIEAHAPLVAHADAVIPTSERLRSLLLATLAKRPAASVELLFGEMGAGNHFELRRQRLLPLDLATLRAAPEQAPRVHQKPAELLDLLAGEYVSARLARATLHSHACENLARLSAMAAAHENITKMSSTLQDELRRLRQEAITAEVVELAAGLRSLRRQSDAAAKP</sequence>
<evidence type="ECO:0000256" key="1">
    <source>
        <dbReference type="ARBA" id="ARBA00003456"/>
    </source>
</evidence>
<dbReference type="GO" id="GO:0046933">
    <property type="term" value="F:proton-transporting ATP synthase activity, rotational mechanism"/>
    <property type="evidence" value="ECO:0007669"/>
    <property type="project" value="InterPro"/>
</dbReference>
<keyword evidence="11" id="KW-1185">Reference proteome</keyword>
<evidence type="ECO:0000256" key="4">
    <source>
        <dbReference type="ARBA" id="ARBA00022448"/>
    </source>
</evidence>
<gene>
    <name evidence="10" type="ORF">D3F03_10655</name>
</gene>
<evidence type="ECO:0000256" key="6">
    <source>
        <dbReference type="ARBA" id="ARBA00023065"/>
    </source>
</evidence>
<keyword evidence="6" id="KW-0406">Ion transport</keyword>
<evidence type="ECO:0000256" key="9">
    <source>
        <dbReference type="ARBA" id="ARBA00023310"/>
    </source>
</evidence>
<dbReference type="GO" id="GO:0045259">
    <property type="term" value="C:proton-transporting ATP synthase complex"/>
    <property type="evidence" value="ECO:0007669"/>
    <property type="project" value="UniProtKB-KW"/>
</dbReference>
<dbReference type="PRINTS" id="PR00126">
    <property type="entry name" value="ATPASEGAMMA"/>
</dbReference>
<comment type="function">
    <text evidence="1">Produces ATP from ADP in the presence of a proton gradient across the membrane. The gamma chain is believed to be important in regulating ATPase activity and the flow of protons through the CF(0) complex.</text>
</comment>
<dbReference type="InterPro" id="IPR035968">
    <property type="entry name" value="ATP_synth_F1_ATPase_gsu"/>
</dbReference>
<proteinExistence type="inferred from homology"/>
<evidence type="ECO:0008006" key="12">
    <source>
        <dbReference type="Google" id="ProtNLM"/>
    </source>
</evidence>
<protein>
    <recommendedName>
        <fullName evidence="12">F0F1 ATP synthase subunit gamma</fullName>
    </recommendedName>
</protein>
<reference evidence="10 11" key="1">
    <citation type="submission" date="2018-09" db="EMBL/GenBank/DDBJ databases">
        <title>Draft genome of Simplicispira sp. NY-02.</title>
        <authorList>
            <person name="Im W.T."/>
        </authorList>
    </citation>
    <scope>NUCLEOTIDE SEQUENCE [LARGE SCALE GENOMIC DNA]</scope>
    <source>
        <strain evidence="10 11">NY-02</strain>
    </source>
</reference>
<keyword evidence="7" id="KW-0472">Membrane</keyword>
<evidence type="ECO:0000256" key="5">
    <source>
        <dbReference type="ARBA" id="ARBA00022781"/>
    </source>
</evidence>
<dbReference type="SUPFAM" id="SSF52943">
    <property type="entry name" value="ATP synthase (F1-ATPase), gamma subunit"/>
    <property type="match status" value="1"/>
</dbReference>
<name>A0A398CCG9_9BURK</name>
<dbReference type="RefSeq" id="WP_119109323.1">
    <property type="nucleotide sequence ID" value="NZ_QXJC01000003.1"/>
</dbReference>
<keyword evidence="5" id="KW-0375">Hydrogen ion transport</keyword>
<dbReference type="InterPro" id="IPR000131">
    <property type="entry name" value="ATP_synth_F1_gsu"/>
</dbReference>
<keyword evidence="8" id="KW-0139">CF(1)</keyword>
<comment type="subcellular location">
    <subcellularLocation>
        <location evidence="2">Membrane</location>
        <topology evidence="2">Peripheral membrane protein</topology>
    </subcellularLocation>
</comment>
<evidence type="ECO:0000313" key="11">
    <source>
        <dbReference type="Proteomes" id="UP000266302"/>
    </source>
</evidence>
<evidence type="ECO:0000256" key="8">
    <source>
        <dbReference type="ARBA" id="ARBA00023196"/>
    </source>
</evidence>
<evidence type="ECO:0000256" key="3">
    <source>
        <dbReference type="ARBA" id="ARBA00007681"/>
    </source>
</evidence>
<comment type="caution">
    <text evidence="10">The sequence shown here is derived from an EMBL/GenBank/DDBJ whole genome shotgun (WGS) entry which is preliminary data.</text>
</comment>
<dbReference type="Gene3D" id="3.40.1380.10">
    <property type="match status" value="1"/>
</dbReference>
<comment type="similarity">
    <text evidence="3">Belongs to the ATPase gamma chain family.</text>
</comment>